<keyword evidence="1" id="KW-0540">Nuclease</keyword>
<feature type="domain" description="PIN" evidence="5">
    <location>
        <begin position="1"/>
        <end position="92"/>
    </location>
</feature>
<reference evidence="6" key="1">
    <citation type="submission" date="2021-02" db="EMBL/GenBank/DDBJ databases">
        <title>Natrosporangium hydrolyticum gen. nov., sp. nov, a haloalkaliphilic actinobacterium from a soda solonchak soil.</title>
        <authorList>
            <person name="Sorokin D.Y."/>
            <person name="Khijniak T.V."/>
            <person name="Zakharycheva A.P."/>
            <person name="Boueva O.V."/>
            <person name="Ariskina E.V."/>
            <person name="Hahnke R.L."/>
            <person name="Bunk B."/>
            <person name="Sproer C."/>
            <person name="Schumann P."/>
            <person name="Evtushenko L.I."/>
            <person name="Kublanov I.V."/>
        </authorList>
    </citation>
    <scope>NUCLEOTIDE SEQUENCE</scope>
    <source>
        <strain evidence="6">DSM 106523</strain>
    </source>
</reference>
<keyword evidence="7" id="KW-1185">Reference proteome</keyword>
<evidence type="ECO:0000256" key="4">
    <source>
        <dbReference type="ARBA" id="ARBA00022842"/>
    </source>
</evidence>
<dbReference type="GO" id="GO:0004518">
    <property type="term" value="F:nuclease activity"/>
    <property type="evidence" value="ECO:0007669"/>
    <property type="project" value="UniProtKB-KW"/>
</dbReference>
<dbReference type="Proteomes" id="UP000662857">
    <property type="component" value="Chromosome"/>
</dbReference>
<sequence>MAIEGLYRPVWSVVILDELEYHEAAKLIKRGETANQAAERAQRLTTQMRTAFNDAEVHGWEGLEGTYGLPDEDDEHVVAAAVVAGAGAIITFSFRDFPPSRLPAIAPAEFAASTVSLDPVRAQAAVGAIAARSGRWGTRLTEDEIIDTLATRYGMTQAVDALRRAC</sequence>
<dbReference type="EMBL" id="CP070499">
    <property type="protein sequence ID" value="QSB15137.1"/>
    <property type="molecule type" value="Genomic_DNA"/>
</dbReference>
<keyword evidence="2" id="KW-0479">Metal-binding</keyword>
<accession>A0A895YBJ8</accession>
<evidence type="ECO:0000259" key="5">
    <source>
        <dbReference type="Pfam" id="PF13470"/>
    </source>
</evidence>
<evidence type="ECO:0000256" key="3">
    <source>
        <dbReference type="ARBA" id="ARBA00022801"/>
    </source>
</evidence>
<evidence type="ECO:0000313" key="6">
    <source>
        <dbReference type="EMBL" id="QSB15137.1"/>
    </source>
</evidence>
<dbReference type="GO" id="GO:0016787">
    <property type="term" value="F:hydrolase activity"/>
    <property type="evidence" value="ECO:0007669"/>
    <property type="project" value="UniProtKB-KW"/>
</dbReference>
<keyword evidence="3" id="KW-0378">Hydrolase</keyword>
<protein>
    <submittedName>
        <fullName evidence="6">PIN domain-containing protein</fullName>
    </submittedName>
</protein>
<dbReference type="AlphaFoldDB" id="A0A895YBJ8"/>
<dbReference type="Pfam" id="PF13470">
    <property type="entry name" value="PIN_3"/>
    <property type="match status" value="1"/>
</dbReference>
<gene>
    <name evidence="6" type="ORF">JQS43_01815</name>
</gene>
<name>A0A895YBJ8_9ACTN</name>
<dbReference type="KEGG" id="nhy:JQS43_01815"/>
<proteinExistence type="predicted"/>
<keyword evidence="4" id="KW-0460">Magnesium</keyword>
<organism evidence="6 7">
    <name type="scientific">Natronosporangium hydrolyticum</name>
    <dbReference type="NCBI Taxonomy" id="2811111"/>
    <lineage>
        <taxon>Bacteria</taxon>
        <taxon>Bacillati</taxon>
        <taxon>Actinomycetota</taxon>
        <taxon>Actinomycetes</taxon>
        <taxon>Micromonosporales</taxon>
        <taxon>Micromonosporaceae</taxon>
        <taxon>Natronosporangium</taxon>
    </lineage>
</organism>
<evidence type="ECO:0000313" key="7">
    <source>
        <dbReference type="Proteomes" id="UP000662857"/>
    </source>
</evidence>
<dbReference type="GO" id="GO:0046872">
    <property type="term" value="F:metal ion binding"/>
    <property type="evidence" value="ECO:0007669"/>
    <property type="project" value="UniProtKB-KW"/>
</dbReference>
<evidence type="ECO:0000256" key="2">
    <source>
        <dbReference type="ARBA" id="ARBA00022723"/>
    </source>
</evidence>
<dbReference type="InterPro" id="IPR002716">
    <property type="entry name" value="PIN_dom"/>
</dbReference>
<evidence type="ECO:0000256" key="1">
    <source>
        <dbReference type="ARBA" id="ARBA00022722"/>
    </source>
</evidence>